<dbReference type="Proteomes" id="UP000128946">
    <property type="component" value="Segment"/>
</dbReference>
<reference evidence="1 2" key="1">
    <citation type="submission" date="2014-07" db="EMBL/GenBank/DDBJ databases">
        <title>Full genome sequence analysis of a novel adenovirus of rhesus macaque origin indicates a new simian adenovirus serotype and species.</title>
        <authorList>
            <person name="Malouli D."/>
            <person name="Howell G.L."/>
            <person name="Legasse A.W."/>
            <person name="Kahl C."/>
            <person name="Axthelm M.K."/>
            <person name="Hansen S.G."/>
            <person name="Frueh K."/>
        </authorList>
    </citation>
    <scope>NUCLEOTIDE SEQUENCE [LARGE SCALE GENOMIC DNA]</scope>
    <source>
        <strain evidence="1">23336</strain>
    </source>
</reference>
<protein>
    <submittedName>
        <fullName evidence="1">Control protein E4orf3</fullName>
    </submittedName>
</protein>
<dbReference type="Pfam" id="PF06931">
    <property type="entry name" value="Adeno_E4_ORF3"/>
    <property type="match status" value="1"/>
</dbReference>
<keyword evidence="2" id="KW-1185">Reference proteome</keyword>
<dbReference type="Gene3D" id="3.30.70.2870">
    <property type="entry name" value="Mastadenovirus E4 ORF3"/>
    <property type="match status" value="1"/>
</dbReference>
<name>A0A097IWD1_9ADEN</name>
<dbReference type="KEGG" id="vg:22220275"/>
<dbReference type="InterPro" id="IPR009699">
    <property type="entry name" value="Mastadenovirus_E4/Orf3"/>
</dbReference>
<dbReference type="InterPro" id="IPR038368">
    <property type="entry name" value="Mastadenovirus_E4/Orf3_sf"/>
</dbReference>
<evidence type="ECO:0000313" key="1">
    <source>
        <dbReference type="EMBL" id="AIT70998.1"/>
    </source>
</evidence>
<dbReference type="EMBL" id="KM190146">
    <property type="protein sequence ID" value="AIT70998.1"/>
    <property type="molecule type" value="Genomic_DNA"/>
</dbReference>
<proteinExistence type="predicted"/>
<accession>A0A097IWD1</accession>
<sequence>MKVCLRMFFEGALWELFNTHGMNLEANVVEIIRDWKNENYLGMVQNACLVIEHLQGQAFAVLLFVEVRIADLVNATVENLENSIIFDLAVRYHQGSGGDRCHLRDLHFDVLADRLE</sequence>
<evidence type="ECO:0000313" key="2">
    <source>
        <dbReference type="Proteomes" id="UP000128946"/>
    </source>
</evidence>
<dbReference type="RefSeq" id="YP_009109599.1">
    <property type="nucleotide sequence ID" value="NC_025678.1"/>
</dbReference>
<dbReference type="OrthoDB" id="19472at10239"/>
<dbReference type="GeneID" id="22220275"/>
<organism evidence="1 2">
    <name type="scientific">Simian adenovirus DM-2014</name>
    <dbReference type="NCBI Taxonomy" id="1560346"/>
    <lineage>
        <taxon>Viruses</taxon>
        <taxon>Varidnaviria</taxon>
        <taxon>Bamfordvirae</taxon>
        <taxon>Preplasmiviricota</taxon>
        <taxon>Polisuviricotina</taxon>
        <taxon>Pharingeaviricetes</taxon>
        <taxon>Rowavirales</taxon>
        <taxon>Adenoviridae</taxon>
        <taxon>Mastadenovirus</taxon>
        <taxon>Mastadenovirus rhesi</taxon>
        <taxon>Simian mastadenovirus H</taxon>
        <taxon>simian adenovirus 54</taxon>
    </lineage>
</organism>